<feature type="transmembrane region" description="Helical" evidence="7">
    <location>
        <begin position="323"/>
        <end position="345"/>
    </location>
</feature>
<proteinExistence type="predicted"/>
<gene>
    <name evidence="8" type="ORF">FN976_00945</name>
</gene>
<comment type="subcellular location">
    <subcellularLocation>
        <location evidence="1">Cell inner membrane</location>
        <topology evidence="1">Multi-pass membrane protein</topology>
    </subcellularLocation>
</comment>
<keyword evidence="2" id="KW-0813">Transport</keyword>
<reference evidence="8 9" key="1">
    <citation type="submission" date="2019-07" db="EMBL/GenBank/DDBJ databases">
        <title>Caenimonas sedimenti sp. nov., isolated from activated sludge.</title>
        <authorList>
            <person name="Xu J."/>
        </authorList>
    </citation>
    <scope>NUCLEOTIDE SEQUENCE [LARGE SCALE GENOMIC DNA]</scope>
    <source>
        <strain evidence="8 9">HX-9-20</strain>
    </source>
</reference>
<dbReference type="Pfam" id="PF01554">
    <property type="entry name" value="MatE"/>
    <property type="match status" value="2"/>
</dbReference>
<keyword evidence="3" id="KW-1003">Cell membrane</keyword>
<evidence type="ECO:0000256" key="1">
    <source>
        <dbReference type="ARBA" id="ARBA00004429"/>
    </source>
</evidence>
<dbReference type="GO" id="GO:0005886">
    <property type="term" value="C:plasma membrane"/>
    <property type="evidence" value="ECO:0007669"/>
    <property type="project" value="UniProtKB-SubCell"/>
</dbReference>
<feature type="transmembrane region" description="Helical" evidence="7">
    <location>
        <begin position="170"/>
        <end position="194"/>
    </location>
</feature>
<dbReference type="GO" id="GO:0015297">
    <property type="term" value="F:antiporter activity"/>
    <property type="evidence" value="ECO:0007669"/>
    <property type="project" value="InterPro"/>
</dbReference>
<keyword evidence="6 7" id="KW-0472">Membrane</keyword>
<dbReference type="PANTHER" id="PTHR43549">
    <property type="entry name" value="MULTIDRUG RESISTANCE PROTEIN YPNP-RELATED"/>
    <property type="match status" value="1"/>
</dbReference>
<feature type="transmembrane region" description="Helical" evidence="7">
    <location>
        <begin position="397"/>
        <end position="418"/>
    </location>
</feature>
<name>A0A562ZWI9_9BURK</name>
<evidence type="ECO:0000256" key="6">
    <source>
        <dbReference type="ARBA" id="ARBA00023136"/>
    </source>
</evidence>
<dbReference type="InterPro" id="IPR048279">
    <property type="entry name" value="MdtK-like"/>
</dbReference>
<sequence>MSTAAVLSPTQRMLSGPVLPTLLRLATPNIVGLFAMTIMIGYDGFILGRLGADALAGVALVLPLSMLMMQMSAGGLGGATTAAVARALGAGDSEQASRLAQHALMIALAAAAFFTVTEAVFGHRLFQAMGGRGGALADATAYSSIFFGGIAVIWLANVLASIVRATGNMLLAALAILGTAALHLVLCPLLVFGWGPVPAMGAGGAAASLVIANAVASLGIGAWLVRPAGAVNLMRSWRLSAPLFRAILRVGLPASLNPVISNASIAASTAYMGTFGTIAVAGYGVAARLEYILVPIAFGFGSALTAMVATNMGAGQAERAKQITWAGAGIVFGVTGVIGVAAALWPGAWMSLFTTDDAVREAGSAYLRVVGGCYGFFGLGLALFFASQGAGRMMWPLAASTTRLVIVAIGGWVCVHVAGASATALFSVVAVSFAAYALTLGLAVRWSNWGK</sequence>
<evidence type="ECO:0000256" key="7">
    <source>
        <dbReference type="SAM" id="Phobius"/>
    </source>
</evidence>
<keyword evidence="5 7" id="KW-1133">Transmembrane helix</keyword>
<dbReference type="PANTHER" id="PTHR43549:SF3">
    <property type="entry name" value="MULTIDRUG RESISTANCE PROTEIN YPNP-RELATED"/>
    <property type="match status" value="1"/>
</dbReference>
<feature type="transmembrane region" description="Helical" evidence="7">
    <location>
        <begin position="200"/>
        <end position="225"/>
    </location>
</feature>
<evidence type="ECO:0000256" key="4">
    <source>
        <dbReference type="ARBA" id="ARBA00022692"/>
    </source>
</evidence>
<protein>
    <submittedName>
        <fullName evidence="8">MATE family efflux transporter</fullName>
    </submittedName>
</protein>
<dbReference type="InterPro" id="IPR052031">
    <property type="entry name" value="Membrane_Transporter-Flippase"/>
</dbReference>
<dbReference type="InterPro" id="IPR002528">
    <property type="entry name" value="MATE_fam"/>
</dbReference>
<evidence type="ECO:0000256" key="5">
    <source>
        <dbReference type="ARBA" id="ARBA00022989"/>
    </source>
</evidence>
<feature type="transmembrane region" description="Helical" evidence="7">
    <location>
        <begin position="291"/>
        <end position="311"/>
    </location>
</feature>
<dbReference type="Proteomes" id="UP000318199">
    <property type="component" value="Unassembled WGS sequence"/>
</dbReference>
<accession>A0A562ZWI9</accession>
<feature type="transmembrane region" description="Helical" evidence="7">
    <location>
        <begin position="424"/>
        <end position="444"/>
    </location>
</feature>
<evidence type="ECO:0000313" key="8">
    <source>
        <dbReference type="EMBL" id="TWO72843.1"/>
    </source>
</evidence>
<keyword evidence="9" id="KW-1185">Reference proteome</keyword>
<feature type="transmembrane region" description="Helical" evidence="7">
    <location>
        <begin position="103"/>
        <end position="121"/>
    </location>
</feature>
<evidence type="ECO:0000256" key="2">
    <source>
        <dbReference type="ARBA" id="ARBA00022448"/>
    </source>
</evidence>
<feature type="transmembrane region" description="Helical" evidence="7">
    <location>
        <begin position="141"/>
        <end position="163"/>
    </location>
</feature>
<dbReference type="AlphaFoldDB" id="A0A562ZWI9"/>
<organism evidence="8 9">
    <name type="scientific">Caenimonas sedimenti</name>
    <dbReference type="NCBI Taxonomy" id="2596921"/>
    <lineage>
        <taxon>Bacteria</taxon>
        <taxon>Pseudomonadati</taxon>
        <taxon>Pseudomonadota</taxon>
        <taxon>Betaproteobacteria</taxon>
        <taxon>Burkholderiales</taxon>
        <taxon>Comamonadaceae</taxon>
        <taxon>Caenimonas</taxon>
    </lineage>
</organism>
<feature type="transmembrane region" description="Helical" evidence="7">
    <location>
        <begin position="365"/>
        <end position="385"/>
    </location>
</feature>
<dbReference type="OrthoDB" id="9001572at2"/>
<comment type="caution">
    <text evidence="8">The sequence shown here is derived from an EMBL/GenBank/DDBJ whole genome shotgun (WGS) entry which is preliminary data.</text>
</comment>
<evidence type="ECO:0000313" key="9">
    <source>
        <dbReference type="Proteomes" id="UP000318199"/>
    </source>
</evidence>
<feature type="transmembrane region" description="Helical" evidence="7">
    <location>
        <begin position="21"/>
        <end position="40"/>
    </location>
</feature>
<dbReference type="PIRSF" id="PIRSF006603">
    <property type="entry name" value="DinF"/>
    <property type="match status" value="1"/>
</dbReference>
<dbReference type="EMBL" id="VOBQ01000002">
    <property type="protein sequence ID" value="TWO72843.1"/>
    <property type="molecule type" value="Genomic_DNA"/>
</dbReference>
<keyword evidence="4 7" id="KW-0812">Transmembrane</keyword>
<dbReference type="RefSeq" id="WP_145890067.1">
    <property type="nucleotide sequence ID" value="NZ_VOBQ01000002.1"/>
</dbReference>
<evidence type="ECO:0000256" key="3">
    <source>
        <dbReference type="ARBA" id="ARBA00022475"/>
    </source>
</evidence>
<dbReference type="GO" id="GO:0042910">
    <property type="term" value="F:xenobiotic transmembrane transporter activity"/>
    <property type="evidence" value="ECO:0007669"/>
    <property type="project" value="InterPro"/>
</dbReference>
<dbReference type="NCBIfam" id="TIGR00797">
    <property type="entry name" value="matE"/>
    <property type="match status" value="1"/>
</dbReference>